<protein>
    <submittedName>
        <fullName evidence="2">Uncharacterized protein</fullName>
    </submittedName>
</protein>
<dbReference type="Proteomes" id="UP001432209">
    <property type="component" value="Chromosome"/>
</dbReference>
<keyword evidence="3" id="KW-1185">Reference proteome</keyword>
<organism evidence="2 3">
    <name type="scientific">Streptomyces niveus</name>
    <name type="common">Streptomyces spheroides</name>
    <dbReference type="NCBI Taxonomy" id="193462"/>
    <lineage>
        <taxon>Bacteria</taxon>
        <taxon>Bacillati</taxon>
        <taxon>Actinomycetota</taxon>
        <taxon>Actinomycetes</taxon>
        <taxon>Kitasatosporales</taxon>
        <taxon>Streptomycetaceae</taxon>
        <taxon>Streptomyces</taxon>
    </lineage>
</organism>
<sequence>MTEPIDSQYDETPLPEPEMVDEDGDGVGDPSDDNGKDLSHLVPETEVAWDVPPSFNNDPQDMSGGGGDEPPPEEVAEPSGDLRADLGALRTAEKAMLVEARALVDKYEETRALVAAVKGTVFGQGATDAYERGGDNSNSMSYDPQEGKSVANPFAATGEAFAAEMNPAMERALLKVGSTIEKLGEYIALLNHSGQIYAEADRKSRFPAPPGKA</sequence>
<evidence type="ECO:0000313" key="3">
    <source>
        <dbReference type="Proteomes" id="UP001432209"/>
    </source>
</evidence>
<feature type="compositionally biased region" description="Acidic residues" evidence="1">
    <location>
        <begin position="18"/>
        <end position="32"/>
    </location>
</feature>
<evidence type="ECO:0000256" key="1">
    <source>
        <dbReference type="SAM" id="MobiDB-lite"/>
    </source>
</evidence>
<name>A0ABZ1ZWW1_STRNV</name>
<feature type="region of interest" description="Disordered" evidence="1">
    <location>
        <begin position="1"/>
        <end position="82"/>
    </location>
</feature>
<dbReference type="EMBL" id="CP109495">
    <property type="protein sequence ID" value="WUX50952.1"/>
    <property type="molecule type" value="Genomic_DNA"/>
</dbReference>
<proteinExistence type="predicted"/>
<evidence type="ECO:0000313" key="2">
    <source>
        <dbReference type="EMBL" id="WUX50952.1"/>
    </source>
</evidence>
<reference evidence="2" key="1">
    <citation type="submission" date="2022-10" db="EMBL/GenBank/DDBJ databases">
        <title>The complete genomes of actinobacterial strains from the NBC collection.</title>
        <authorList>
            <person name="Joergensen T.S."/>
            <person name="Alvarez Arevalo M."/>
            <person name="Sterndorff E.B."/>
            <person name="Faurdal D."/>
            <person name="Vuksanovic O."/>
            <person name="Mourched A.-S."/>
            <person name="Charusanti P."/>
            <person name="Shaw S."/>
            <person name="Blin K."/>
            <person name="Weber T."/>
        </authorList>
    </citation>
    <scope>NUCLEOTIDE SEQUENCE</scope>
    <source>
        <strain evidence="2">NBC_01432</strain>
    </source>
</reference>
<gene>
    <name evidence="2" type="ORF">OG442_05000</name>
</gene>
<accession>A0ABZ1ZWW1</accession>
<dbReference type="RefSeq" id="WP_329074605.1">
    <property type="nucleotide sequence ID" value="NZ_CP109495.1"/>
</dbReference>